<dbReference type="Proteomes" id="UP000321917">
    <property type="component" value="Unassembled WGS sequence"/>
</dbReference>
<dbReference type="OrthoDB" id="6399968at2"/>
<dbReference type="PROSITE" id="PS51900">
    <property type="entry name" value="CB"/>
    <property type="match status" value="1"/>
</dbReference>
<dbReference type="Gene3D" id="1.10.150.130">
    <property type="match status" value="1"/>
</dbReference>
<evidence type="ECO:0000256" key="3">
    <source>
        <dbReference type="ARBA" id="ARBA00023172"/>
    </source>
</evidence>
<evidence type="ECO:0000259" key="7">
    <source>
        <dbReference type="PROSITE" id="PS51900"/>
    </source>
</evidence>
<evidence type="ECO:0000313" key="8">
    <source>
        <dbReference type="EMBL" id="TWX59319.1"/>
    </source>
</evidence>
<dbReference type="InterPro" id="IPR011010">
    <property type="entry name" value="DNA_brk_join_enz"/>
</dbReference>
<evidence type="ECO:0000256" key="1">
    <source>
        <dbReference type="ARBA" id="ARBA00022908"/>
    </source>
</evidence>
<dbReference type="GO" id="GO:0006310">
    <property type="term" value="P:DNA recombination"/>
    <property type="evidence" value="ECO:0007669"/>
    <property type="project" value="UniProtKB-KW"/>
</dbReference>
<dbReference type="EMBL" id="VOLR01000012">
    <property type="protein sequence ID" value="TWX59319.1"/>
    <property type="molecule type" value="Genomic_DNA"/>
</dbReference>
<keyword evidence="1" id="KW-0229">DNA integration</keyword>
<keyword evidence="2 4" id="KW-0238">DNA-binding</keyword>
<evidence type="ECO:0000313" key="11">
    <source>
        <dbReference type="Proteomes" id="UP000321917"/>
    </source>
</evidence>
<dbReference type="AlphaFoldDB" id="A0A5C6Q8S1"/>
<dbReference type="Pfam" id="PF02899">
    <property type="entry name" value="Phage_int_SAM_1"/>
    <property type="match status" value="1"/>
</dbReference>
<dbReference type="InterPro" id="IPR044068">
    <property type="entry name" value="CB"/>
</dbReference>
<keyword evidence="3" id="KW-0233">DNA recombination</keyword>
<dbReference type="InterPro" id="IPR013762">
    <property type="entry name" value="Integrase-like_cat_sf"/>
</dbReference>
<feature type="region of interest" description="Disordered" evidence="5">
    <location>
        <begin position="426"/>
        <end position="446"/>
    </location>
</feature>
<protein>
    <recommendedName>
        <fullName evidence="12">Site-specific integrase</fullName>
    </recommendedName>
</protein>
<dbReference type="GO" id="GO:0015074">
    <property type="term" value="P:DNA integration"/>
    <property type="evidence" value="ECO:0007669"/>
    <property type="project" value="UniProtKB-KW"/>
</dbReference>
<evidence type="ECO:0000256" key="2">
    <source>
        <dbReference type="ARBA" id="ARBA00023125"/>
    </source>
</evidence>
<dbReference type="SUPFAM" id="SSF56349">
    <property type="entry name" value="DNA breaking-rejoining enzymes"/>
    <property type="match status" value="1"/>
</dbReference>
<gene>
    <name evidence="8" type="ORF">ESZ26_10150</name>
    <name evidence="9" type="ORF">ESZ27_12240</name>
</gene>
<feature type="domain" description="Core-binding (CB)" evidence="7">
    <location>
        <begin position="28"/>
        <end position="108"/>
    </location>
</feature>
<proteinExistence type="predicted"/>
<dbReference type="RefSeq" id="WP_146799514.1">
    <property type="nucleotide sequence ID" value="NZ_VOLP01000012.1"/>
</dbReference>
<reference evidence="9 11" key="1">
    <citation type="submission" date="2019-07" db="EMBL/GenBank/DDBJ databases">
        <title>Genomes of sea-ice associated Colwellia species.</title>
        <authorList>
            <person name="Bowman J.P."/>
        </authorList>
    </citation>
    <scope>NUCLEOTIDE SEQUENCE [LARGE SCALE GENOMIC DNA]</scope>
    <source>
        <strain evidence="8 10">ACAM 607</strain>
        <strain evidence="9 11">IC036</strain>
    </source>
</reference>
<dbReference type="InterPro" id="IPR004107">
    <property type="entry name" value="Integrase_SAM-like_N"/>
</dbReference>
<name>A0A5C6Q8S1_9GAMM</name>
<dbReference type="EMBL" id="VOLQ01000023">
    <property type="protein sequence ID" value="TWX65444.1"/>
    <property type="molecule type" value="Genomic_DNA"/>
</dbReference>
<evidence type="ECO:0000313" key="9">
    <source>
        <dbReference type="EMBL" id="TWX65444.1"/>
    </source>
</evidence>
<dbReference type="PROSITE" id="PS51898">
    <property type="entry name" value="TYR_RECOMBINASE"/>
    <property type="match status" value="1"/>
</dbReference>
<feature type="domain" description="Tyr recombinase" evidence="6">
    <location>
        <begin position="176"/>
        <end position="395"/>
    </location>
</feature>
<evidence type="ECO:0000256" key="5">
    <source>
        <dbReference type="SAM" id="MobiDB-lite"/>
    </source>
</evidence>
<evidence type="ECO:0000256" key="4">
    <source>
        <dbReference type="PROSITE-ProRule" id="PRU01248"/>
    </source>
</evidence>
<dbReference type="InterPro" id="IPR010998">
    <property type="entry name" value="Integrase_recombinase_N"/>
</dbReference>
<comment type="caution">
    <text evidence="9">The sequence shown here is derived from an EMBL/GenBank/DDBJ whole genome shotgun (WGS) entry which is preliminary data.</text>
</comment>
<feature type="compositionally biased region" description="Basic and acidic residues" evidence="5">
    <location>
        <begin position="437"/>
        <end position="446"/>
    </location>
</feature>
<sequence length="465" mass="53733">MKVTQETAVVLYGETYYVYQDADSKVIWPAIDFINHIIKAKSSPSTIATYRQAIRSLFDFLAKKGKTWDNMTDNLLVDYRSWQLERSVKDPRWRGNINVTKNSINHDYIFPLYEFYFWALRQELHPMLLGVQPNDGAQFQITSALPLRDKTASKKDGPGQKKLYPKVFTDCGVSDVLSDKVVEDWELDQLNDYIRTNYDGYERASMLLMVRISDGNGSRPIALSGYVRLQFTQTIIERELFNTDKDSIKVTPLAQKGGNTMPINFSLKLITRIISFIQSDLQSFLDETGFEQHNGHLFLNPKNGTPITPQHISKIFSAITNKLGWPQGKSIYGLRHRFANRRMALQADINAELGFSSEENAVAMQVADDMTHRNKQTLIKHYLRDRMRHGHKTRHYIQDARIKELEADREQQTLETQMALETAENERQLANQARNKTTHERQRADKLEQELKKVRQVLAILNSSK</sequence>
<organism evidence="9 11">
    <name type="scientific">Colwellia hornerae</name>
    <dbReference type="NCBI Taxonomy" id="89402"/>
    <lineage>
        <taxon>Bacteria</taxon>
        <taxon>Pseudomonadati</taxon>
        <taxon>Pseudomonadota</taxon>
        <taxon>Gammaproteobacteria</taxon>
        <taxon>Alteromonadales</taxon>
        <taxon>Colwelliaceae</taxon>
        <taxon>Colwellia</taxon>
    </lineage>
</organism>
<dbReference type="InterPro" id="IPR002104">
    <property type="entry name" value="Integrase_catalytic"/>
</dbReference>
<dbReference type="Gene3D" id="1.10.443.10">
    <property type="entry name" value="Intergrase catalytic core"/>
    <property type="match status" value="1"/>
</dbReference>
<accession>A0A5C6Q8S1</accession>
<evidence type="ECO:0000259" key="6">
    <source>
        <dbReference type="PROSITE" id="PS51898"/>
    </source>
</evidence>
<evidence type="ECO:0008006" key="12">
    <source>
        <dbReference type="Google" id="ProtNLM"/>
    </source>
</evidence>
<evidence type="ECO:0000313" key="10">
    <source>
        <dbReference type="Proteomes" id="UP000321525"/>
    </source>
</evidence>
<keyword evidence="10" id="KW-1185">Reference proteome</keyword>
<dbReference type="Proteomes" id="UP000321525">
    <property type="component" value="Unassembled WGS sequence"/>
</dbReference>
<dbReference type="GO" id="GO:0003677">
    <property type="term" value="F:DNA binding"/>
    <property type="evidence" value="ECO:0007669"/>
    <property type="project" value="UniProtKB-UniRule"/>
</dbReference>